<dbReference type="Pfam" id="PF22784">
    <property type="entry name" value="PTP-SAK"/>
    <property type="match status" value="1"/>
</dbReference>
<accession>A0AAI9CJB0</accession>
<dbReference type="InterPro" id="IPR000387">
    <property type="entry name" value="Tyr_Pase_dom"/>
</dbReference>
<dbReference type="InterPro" id="IPR050561">
    <property type="entry name" value="PTP"/>
</dbReference>
<keyword evidence="1" id="KW-0378">Hydrolase</keyword>
<evidence type="ECO:0000256" key="1">
    <source>
        <dbReference type="ARBA" id="ARBA00022801"/>
    </source>
</evidence>
<dbReference type="PROSITE" id="PS50056">
    <property type="entry name" value="TYR_PHOSPHATASE_2"/>
    <property type="match status" value="1"/>
</dbReference>
<proteinExistence type="predicted"/>
<dbReference type="Gene3D" id="3.90.190.10">
    <property type="entry name" value="Protein tyrosine phosphatase superfamily"/>
    <property type="match status" value="1"/>
</dbReference>
<gene>
    <name evidence="3" type="ORF">REH87_001304</name>
</gene>
<dbReference type="RefSeq" id="WP_032966096.1">
    <property type="nucleotide sequence ID" value="NZ_JAKJRF010000009.1"/>
</dbReference>
<dbReference type="Proteomes" id="UP001225498">
    <property type="component" value="Unassembled WGS sequence"/>
</dbReference>
<dbReference type="EMBL" id="ABLTIR010000018">
    <property type="protein sequence ID" value="EKZ1926312.1"/>
    <property type="molecule type" value="Genomic_DNA"/>
</dbReference>
<dbReference type="GO" id="GO:0016791">
    <property type="term" value="F:phosphatase activity"/>
    <property type="evidence" value="ECO:0007669"/>
    <property type="project" value="UniProtKB-ARBA"/>
</dbReference>
<name>A0AAI9CJB0_STEMA</name>
<evidence type="ECO:0000259" key="2">
    <source>
        <dbReference type="PROSITE" id="PS50056"/>
    </source>
</evidence>
<organism evidence="3 4">
    <name type="scientific">Stenotrophomonas maltophilia</name>
    <name type="common">Pseudomonas maltophilia</name>
    <name type="synonym">Xanthomonas maltophilia</name>
    <dbReference type="NCBI Taxonomy" id="40324"/>
    <lineage>
        <taxon>Bacteria</taxon>
        <taxon>Pseudomonadati</taxon>
        <taxon>Pseudomonadota</taxon>
        <taxon>Gammaproteobacteria</taxon>
        <taxon>Lysobacterales</taxon>
        <taxon>Lysobacteraceae</taxon>
        <taxon>Stenotrophomonas</taxon>
        <taxon>Stenotrophomonas maltophilia group</taxon>
    </lineage>
</organism>
<evidence type="ECO:0000313" key="4">
    <source>
        <dbReference type="Proteomes" id="UP001225498"/>
    </source>
</evidence>
<dbReference type="PANTHER" id="PTHR23339">
    <property type="entry name" value="TYROSINE SPECIFIC PROTEIN PHOSPHATASE AND DUAL SPECIFICITY PROTEIN PHOSPHATASE"/>
    <property type="match status" value="1"/>
</dbReference>
<dbReference type="FunFam" id="3.90.190.10:FF:000157">
    <property type="entry name" value="Protein-tyrosine phosphatase"/>
    <property type="match status" value="1"/>
</dbReference>
<dbReference type="AlphaFoldDB" id="A0AAI9CJB0"/>
<reference evidence="3" key="1">
    <citation type="submission" date="2023-08" db="EMBL/GenBank/DDBJ databases">
        <authorList>
            <consortium name="Clinical and Environmental Microbiology Branch: Whole genome sequencing antimicrobial resistance pathogens in the healthcare setting"/>
        </authorList>
    </citation>
    <scope>NUCLEOTIDE SEQUENCE</scope>
    <source>
        <strain evidence="3">2023CJ-00293</strain>
    </source>
</reference>
<comment type="caution">
    <text evidence="3">The sequence shown here is derived from an EMBL/GenBank/DDBJ whole genome shotgun (WGS) entry which is preliminary data.</text>
</comment>
<dbReference type="InterPro" id="IPR029021">
    <property type="entry name" value="Prot-tyrosine_phosphatase-like"/>
</dbReference>
<dbReference type="SUPFAM" id="SSF52799">
    <property type="entry name" value="(Phosphotyrosine protein) phosphatases II"/>
    <property type="match status" value="1"/>
</dbReference>
<protein>
    <submittedName>
        <fullName evidence="3">Dual specificity protein phosphatase family protein</fullName>
    </submittedName>
</protein>
<evidence type="ECO:0000313" key="3">
    <source>
        <dbReference type="EMBL" id="EKZ1926312.1"/>
    </source>
</evidence>
<feature type="domain" description="Tyrosine specific protein phosphatases" evidence="2">
    <location>
        <begin position="102"/>
        <end position="175"/>
    </location>
</feature>
<dbReference type="InterPro" id="IPR057023">
    <property type="entry name" value="PTP-SAK"/>
</dbReference>
<sequence length="191" mass="20228">MFRTSHTHPLHIATIAVGVSGGAVGVTFAPGKFQKAAMTGPWSRDIDVDLCAICQWGAGYLISLIEPWEFDELRIAALPERAMAQGIKWYGLPIVDGAAPNSSFLKAWSELGPALSHELLLGSRAVVHCKGGLGRAGTVACLLLLETGTAATGEQAMSMVRQVRTGAIETREQEDFIRAWSPGPGSQTAGN</sequence>